<keyword evidence="2" id="KW-0812">Transmembrane</keyword>
<feature type="transmembrane region" description="Helical" evidence="2">
    <location>
        <begin position="6"/>
        <end position="25"/>
    </location>
</feature>
<evidence type="ECO:0000256" key="2">
    <source>
        <dbReference type="SAM" id="Phobius"/>
    </source>
</evidence>
<accession>X1E8Y2</accession>
<keyword evidence="2" id="KW-1133">Transmembrane helix</keyword>
<evidence type="ECO:0000256" key="1">
    <source>
        <dbReference type="SAM" id="MobiDB-lite"/>
    </source>
</evidence>
<sequence>RSALLLYQTILPVTLGALLYLVVACRKVKVKVKMEGSSVGVQKAAQKRKNAGGAAVPGGGVVRKKSKS</sequence>
<organism evidence="3">
    <name type="scientific">marine sediment metagenome</name>
    <dbReference type="NCBI Taxonomy" id="412755"/>
    <lineage>
        <taxon>unclassified sequences</taxon>
        <taxon>metagenomes</taxon>
        <taxon>ecological metagenomes</taxon>
    </lineage>
</organism>
<name>X1E8Y2_9ZZZZ</name>
<evidence type="ECO:0000313" key="3">
    <source>
        <dbReference type="EMBL" id="GAH13624.1"/>
    </source>
</evidence>
<comment type="caution">
    <text evidence="3">The sequence shown here is derived from an EMBL/GenBank/DDBJ whole genome shotgun (WGS) entry which is preliminary data.</text>
</comment>
<dbReference type="EMBL" id="BART01035353">
    <property type="protein sequence ID" value="GAH13624.1"/>
    <property type="molecule type" value="Genomic_DNA"/>
</dbReference>
<feature type="non-terminal residue" evidence="3">
    <location>
        <position position="1"/>
    </location>
</feature>
<keyword evidence="2" id="KW-0472">Membrane</keyword>
<feature type="region of interest" description="Disordered" evidence="1">
    <location>
        <begin position="48"/>
        <end position="68"/>
    </location>
</feature>
<reference evidence="3" key="1">
    <citation type="journal article" date="2014" name="Front. Microbiol.">
        <title>High frequency of phylogenetically diverse reductive dehalogenase-homologous genes in deep subseafloor sedimentary metagenomes.</title>
        <authorList>
            <person name="Kawai M."/>
            <person name="Futagami T."/>
            <person name="Toyoda A."/>
            <person name="Takaki Y."/>
            <person name="Nishi S."/>
            <person name="Hori S."/>
            <person name="Arai W."/>
            <person name="Tsubouchi T."/>
            <person name="Morono Y."/>
            <person name="Uchiyama I."/>
            <person name="Ito T."/>
            <person name="Fujiyama A."/>
            <person name="Inagaki F."/>
            <person name="Takami H."/>
        </authorList>
    </citation>
    <scope>NUCLEOTIDE SEQUENCE</scope>
    <source>
        <strain evidence="3">Expedition CK06-06</strain>
    </source>
</reference>
<proteinExistence type="predicted"/>
<protein>
    <submittedName>
        <fullName evidence="3">Uncharacterized protein</fullName>
    </submittedName>
</protein>
<gene>
    <name evidence="3" type="ORF">S01H4_60090</name>
</gene>
<dbReference type="AlphaFoldDB" id="X1E8Y2"/>